<evidence type="ECO:0000313" key="2">
    <source>
        <dbReference type="Proteomes" id="UP001589585"/>
    </source>
</evidence>
<protein>
    <submittedName>
        <fullName evidence="1">Cell division protein</fullName>
    </submittedName>
</protein>
<reference evidence="1 2" key="1">
    <citation type="submission" date="2024-09" db="EMBL/GenBank/DDBJ databases">
        <authorList>
            <person name="Sun Q."/>
            <person name="Mori K."/>
        </authorList>
    </citation>
    <scope>NUCLEOTIDE SEQUENCE [LARGE SCALE GENOMIC DNA]</scope>
    <source>
        <strain evidence="1 2">CECT 8622</strain>
    </source>
</reference>
<sequence>MPVIEIQTEINSNIKTCFDLARDIEVHQESLKISGEKAIAGKISGLIEYGEWVSWEAQHLGFVQHFTSKITKFEPPTCFVGEMVLGVFKSFRHEHVFLEKDSNRTLMIDKYYFEPPYGVLGKVANLLFIKRYMKKILKMRSDFLKHKAETLQ</sequence>
<dbReference type="CDD" id="cd07820">
    <property type="entry name" value="SRPBCC_3"/>
    <property type="match status" value="1"/>
</dbReference>
<accession>A0ABV5FAI5</accession>
<dbReference type="Gene3D" id="3.30.530.20">
    <property type="match status" value="1"/>
</dbReference>
<comment type="caution">
    <text evidence="1">The sequence shown here is derived from an EMBL/GenBank/DDBJ whole genome shotgun (WGS) entry which is preliminary data.</text>
</comment>
<dbReference type="SUPFAM" id="SSF55961">
    <property type="entry name" value="Bet v1-like"/>
    <property type="match status" value="1"/>
</dbReference>
<keyword evidence="1" id="KW-0132">Cell division</keyword>
<evidence type="ECO:0000313" key="1">
    <source>
        <dbReference type="EMBL" id="MFB9056460.1"/>
    </source>
</evidence>
<proteinExistence type="predicted"/>
<dbReference type="RefSeq" id="WP_379860656.1">
    <property type="nucleotide sequence ID" value="NZ_JBHMFC010000021.1"/>
</dbReference>
<dbReference type="GO" id="GO:0051301">
    <property type="term" value="P:cell division"/>
    <property type="evidence" value="ECO:0007669"/>
    <property type="project" value="UniProtKB-KW"/>
</dbReference>
<name>A0ABV5FAI5_9FLAO</name>
<dbReference type="EMBL" id="JBHMFC010000021">
    <property type="protein sequence ID" value="MFB9056460.1"/>
    <property type="molecule type" value="Genomic_DNA"/>
</dbReference>
<keyword evidence="2" id="KW-1185">Reference proteome</keyword>
<keyword evidence="1" id="KW-0131">Cell cycle</keyword>
<dbReference type="Proteomes" id="UP001589585">
    <property type="component" value="Unassembled WGS sequence"/>
</dbReference>
<dbReference type="InterPro" id="IPR023393">
    <property type="entry name" value="START-like_dom_sf"/>
</dbReference>
<gene>
    <name evidence="1" type="ORF">ACFFU9_06840</name>
</gene>
<organism evidence="1 2">
    <name type="scientific">Mariniflexile ostreae</name>
    <dbReference type="NCBI Taxonomy" id="1520892"/>
    <lineage>
        <taxon>Bacteria</taxon>
        <taxon>Pseudomonadati</taxon>
        <taxon>Bacteroidota</taxon>
        <taxon>Flavobacteriia</taxon>
        <taxon>Flavobacteriales</taxon>
        <taxon>Flavobacteriaceae</taxon>
        <taxon>Mariniflexile</taxon>
    </lineage>
</organism>